<dbReference type="Proteomes" id="UP000287962">
    <property type="component" value="Unassembled WGS sequence"/>
</dbReference>
<dbReference type="InterPro" id="IPR036163">
    <property type="entry name" value="HMA_dom_sf"/>
</dbReference>
<name>A0A430S6Q3_THESC</name>
<dbReference type="EMBL" id="PEML01000111">
    <property type="protein sequence ID" value="RTI08183.1"/>
    <property type="molecule type" value="Genomic_DNA"/>
</dbReference>
<dbReference type="InterPro" id="IPR017969">
    <property type="entry name" value="Heavy-metal-associated_CS"/>
</dbReference>
<evidence type="ECO:0000313" key="5">
    <source>
        <dbReference type="Proteomes" id="UP000286928"/>
    </source>
</evidence>
<evidence type="ECO:0000313" key="4">
    <source>
        <dbReference type="EMBL" id="RTI08183.1"/>
    </source>
</evidence>
<dbReference type="CDD" id="cd00371">
    <property type="entry name" value="HMA"/>
    <property type="match status" value="1"/>
</dbReference>
<feature type="domain" description="HMA" evidence="2">
    <location>
        <begin position="5"/>
        <end position="68"/>
    </location>
</feature>
<dbReference type="PROSITE" id="PS50846">
    <property type="entry name" value="HMA_2"/>
    <property type="match status" value="1"/>
</dbReference>
<gene>
    <name evidence="4" type="ORF">CSW25_04870</name>
    <name evidence="3" type="ORF">CSW33_09475</name>
</gene>
<sequence>MEKTRQYRLKVPGMHCVGCLHTVEAALKQVPGTEQVRVDYLRKEATVVREAPPEAWLQALKAVGYPAQVLREEDL</sequence>
<accession>A0A430S6Q3</accession>
<dbReference type="Gene3D" id="3.30.70.100">
    <property type="match status" value="1"/>
</dbReference>
<protein>
    <submittedName>
        <fullName evidence="3">Heavy metal-binding protein</fullName>
    </submittedName>
</protein>
<organism evidence="3 5">
    <name type="scientific">Thermus scotoductus</name>
    <dbReference type="NCBI Taxonomy" id="37636"/>
    <lineage>
        <taxon>Bacteria</taxon>
        <taxon>Thermotogati</taxon>
        <taxon>Deinococcota</taxon>
        <taxon>Deinococci</taxon>
        <taxon>Thermales</taxon>
        <taxon>Thermaceae</taxon>
        <taxon>Thermus</taxon>
    </lineage>
</organism>
<keyword evidence="1" id="KW-0479">Metal-binding</keyword>
<evidence type="ECO:0000313" key="3">
    <source>
        <dbReference type="EMBL" id="RTH30818.1"/>
    </source>
</evidence>
<reference evidence="5 6" key="2">
    <citation type="journal article" date="2019" name="Extremophiles">
        <title>Biogeography of thermophiles and predominance of Thermus scotoductus in domestic water heaters.</title>
        <authorList>
            <person name="Wilpiszeski R.L."/>
            <person name="Zhang Z."/>
            <person name="House C.H."/>
        </authorList>
    </citation>
    <scope>NUCLEOTIDE SEQUENCE [LARGE SCALE GENOMIC DNA]</scope>
    <source>
        <strain evidence="4 6">12_S12</strain>
        <strain evidence="3 5">20_S20</strain>
    </source>
</reference>
<dbReference type="InterPro" id="IPR006121">
    <property type="entry name" value="HMA_dom"/>
</dbReference>
<reference evidence="4" key="1">
    <citation type="submission" date="2017-10" db="EMBL/GenBank/DDBJ databases">
        <authorList>
            <person name="Wilpiszeski R.L."/>
            <person name="Zhidan Z."/>
            <person name="House C.H."/>
        </authorList>
    </citation>
    <scope>NUCLEOTIDE SEQUENCE</scope>
    <source>
        <strain evidence="4">12_S12</strain>
    </source>
</reference>
<dbReference type="PROSITE" id="PS01047">
    <property type="entry name" value="HMA_1"/>
    <property type="match status" value="1"/>
</dbReference>
<dbReference type="GO" id="GO:0046872">
    <property type="term" value="F:metal ion binding"/>
    <property type="evidence" value="ECO:0007669"/>
    <property type="project" value="UniProtKB-KW"/>
</dbReference>
<dbReference type="AlphaFoldDB" id="A0A430S6Q3"/>
<dbReference type="SUPFAM" id="SSF55008">
    <property type="entry name" value="HMA, heavy metal-associated domain"/>
    <property type="match status" value="1"/>
</dbReference>
<keyword evidence="6" id="KW-1185">Reference proteome</keyword>
<dbReference type="EMBL" id="PEMD01000286">
    <property type="protein sequence ID" value="RTH30818.1"/>
    <property type="molecule type" value="Genomic_DNA"/>
</dbReference>
<dbReference type="RefSeq" id="WP_126165217.1">
    <property type="nucleotide sequence ID" value="NZ_PELO01000295.1"/>
</dbReference>
<evidence type="ECO:0000259" key="2">
    <source>
        <dbReference type="PROSITE" id="PS50846"/>
    </source>
</evidence>
<evidence type="ECO:0000256" key="1">
    <source>
        <dbReference type="ARBA" id="ARBA00022723"/>
    </source>
</evidence>
<dbReference type="Pfam" id="PF00403">
    <property type="entry name" value="HMA"/>
    <property type="match status" value="1"/>
</dbReference>
<dbReference type="Proteomes" id="UP000286928">
    <property type="component" value="Unassembled WGS sequence"/>
</dbReference>
<comment type="caution">
    <text evidence="3">The sequence shown here is derived from an EMBL/GenBank/DDBJ whole genome shotgun (WGS) entry which is preliminary data.</text>
</comment>
<proteinExistence type="predicted"/>
<evidence type="ECO:0000313" key="6">
    <source>
        <dbReference type="Proteomes" id="UP000287962"/>
    </source>
</evidence>